<proteinExistence type="predicted"/>
<sequence length="186" mass="20362">MAKIIDRLLLFIFSLAVMVAACAMLAGAFNWIPLEETQALTERIYTQTGPAIAFISVCAVLLLIALRLFYISVRSSREQAPSIDQRNEWGDIRISIETVENLALKAATRSRGVKDLRARIRVGSAGIEVTIRSMVDGESSIPALTEEMQSAVKQHIEEITGIPVASVSVFIANIVQSAPTFKSRVE</sequence>
<accession>A0ACC7NZZ6</accession>
<gene>
    <name evidence="1" type="primary">amaP</name>
    <name evidence="1" type="ORF">ACI1P1_18625</name>
</gene>
<evidence type="ECO:0000313" key="2">
    <source>
        <dbReference type="Proteomes" id="UP001631969"/>
    </source>
</evidence>
<dbReference type="Proteomes" id="UP001631969">
    <property type="component" value="Unassembled WGS sequence"/>
</dbReference>
<organism evidence="1 2">
    <name type="scientific">Paenibacillus mesotrionivorans</name>
    <dbReference type="NCBI Taxonomy" id="3160968"/>
    <lineage>
        <taxon>Bacteria</taxon>
        <taxon>Bacillati</taxon>
        <taxon>Bacillota</taxon>
        <taxon>Bacilli</taxon>
        <taxon>Bacillales</taxon>
        <taxon>Paenibacillaceae</taxon>
        <taxon>Paenibacillus</taxon>
    </lineage>
</organism>
<protein>
    <submittedName>
        <fullName evidence="1">Alkaline shock response membrane anchor protein AmaP</fullName>
    </submittedName>
</protein>
<reference evidence="1" key="1">
    <citation type="submission" date="2024-12" db="EMBL/GenBank/DDBJ databases">
        <authorList>
            <person name="Wu N."/>
        </authorList>
    </citation>
    <scope>NUCLEOTIDE SEQUENCE</scope>
    <source>
        <strain evidence="1">P15</strain>
    </source>
</reference>
<evidence type="ECO:0000313" key="1">
    <source>
        <dbReference type="EMBL" id="MFM9330318.1"/>
    </source>
</evidence>
<keyword evidence="2" id="KW-1185">Reference proteome</keyword>
<name>A0ACC7NZZ6_9BACL</name>
<comment type="caution">
    <text evidence="1">The sequence shown here is derived from an EMBL/GenBank/DDBJ whole genome shotgun (WGS) entry which is preliminary data.</text>
</comment>
<dbReference type="EMBL" id="JBJURJ010000012">
    <property type="protein sequence ID" value="MFM9330318.1"/>
    <property type="molecule type" value="Genomic_DNA"/>
</dbReference>